<dbReference type="InterPro" id="IPR012341">
    <property type="entry name" value="6hp_glycosidase-like_sf"/>
</dbReference>
<dbReference type="EMBL" id="MU004236">
    <property type="protein sequence ID" value="KAF2668371.1"/>
    <property type="molecule type" value="Genomic_DNA"/>
</dbReference>
<keyword evidence="15" id="KW-0472">Membrane</keyword>
<evidence type="ECO:0000256" key="2">
    <source>
        <dbReference type="ARBA" id="ARBA00004922"/>
    </source>
</evidence>
<keyword evidence="12" id="KW-0106">Calcium</keyword>
<evidence type="ECO:0000313" key="17">
    <source>
        <dbReference type="Proteomes" id="UP000799302"/>
    </source>
</evidence>
<keyword evidence="8 14" id="KW-0326">Glycosidase</keyword>
<comment type="similarity">
    <text evidence="3 14">Belongs to the glycosyl hydrolase 47 family.</text>
</comment>
<feature type="active site" description="Proton donor" evidence="11">
    <location>
        <position position="391"/>
    </location>
</feature>
<dbReference type="Gene3D" id="1.50.10.10">
    <property type="match status" value="1"/>
</dbReference>
<proteinExistence type="inferred from homology"/>
<dbReference type="GO" id="GO:0005783">
    <property type="term" value="C:endoplasmic reticulum"/>
    <property type="evidence" value="ECO:0007669"/>
    <property type="project" value="TreeGrafter"/>
</dbReference>
<dbReference type="GO" id="GO:0036503">
    <property type="term" value="P:ERAD pathway"/>
    <property type="evidence" value="ECO:0007669"/>
    <property type="project" value="UniProtKB-ARBA"/>
</dbReference>
<dbReference type="PANTHER" id="PTHR11742:SF101">
    <property type="entry name" value="MANNOSYL-OLIGOSACCHARIDE ALPHA-1,2-MANNOSIDASE 1B"/>
    <property type="match status" value="1"/>
</dbReference>
<feature type="disulfide bond" evidence="13">
    <location>
        <begin position="348"/>
        <end position="377"/>
    </location>
</feature>
<dbReference type="GO" id="GO:0004571">
    <property type="term" value="F:mannosyl-oligosaccharide 1,2-alpha-mannosidase activity"/>
    <property type="evidence" value="ECO:0007669"/>
    <property type="project" value="UniProtKB-EC"/>
</dbReference>
<evidence type="ECO:0000256" key="7">
    <source>
        <dbReference type="ARBA" id="ARBA00023180"/>
    </source>
</evidence>
<evidence type="ECO:0000256" key="9">
    <source>
        <dbReference type="ARBA" id="ARBA00047669"/>
    </source>
</evidence>
<comment type="pathway">
    <text evidence="2">Protein modification; protein glycosylation.</text>
</comment>
<dbReference type="OrthoDB" id="8118055at2759"/>
<dbReference type="PRINTS" id="PR00747">
    <property type="entry name" value="GLYHDRLASE47"/>
</dbReference>
<evidence type="ECO:0000313" key="16">
    <source>
        <dbReference type="EMBL" id="KAF2668371.1"/>
    </source>
</evidence>
<comment type="cofactor">
    <cofactor evidence="1 12">
        <name>Ca(2+)</name>
        <dbReference type="ChEBI" id="CHEBI:29108"/>
    </cofactor>
</comment>
<dbReference type="InterPro" id="IPR050749">
    <property type="entry name" value="Glycosyl_Hydrolase_47"/>
</dbReference>
<reference evidence="16" key="1">
    <citation type="journal article" date="2020" name="Stud. Mycol.">
        <title>101 Dothideomycetes genomes: a test case for predicting lifestyles and emergence of pathogens.</title>
        <authorList>
            <person name="Haridas S."/>
            <person name="Albert R."/>
            <person name="Binder M."/>
            <person name="Bloem J."/>
            <person name="Labutti K."/>
            <person name="Salamov A."/>
            <person name="Andreopoulos B."/>
            <person name="Baker S."/>
            <person name="Barry K."/>
            <person name="Bills G."/>
            <person name="Bluhm B."/>
            <person name="Cannon C."/>
            <person name="Castanera R."/>
            <person name="Culley D."/>
            <person name="Daum C."/>
            <person name="Ezra D."/>
            <person name="Gonzalez J."/>
            <person name="Henrissat B."/>
            <person name="Kuo A."/>
            <person name="Liang C."/>
            <person name="Lipzen A."/>
            <person name="Lutzoni F."/>
            <person name="Magnuson J."/>
            <person name="Mondo S."/>
            <person name="Nolan M."/>
            <person name="Ohm R."/>
            <person name="Pangilinan J."/>
            <person name="Park H.-J."/>
            <person name="Ramirez L."/>
            <person name="Alfaro M."/>
            <person name="Sun H."/>
            <person name="Tritt A."/>
            <person name="Yoshinaga Y."/>
            <person name="Zwiers L.-H."/>
            <person name="Turgeon B."/>
            <person name="Goodwin S."/>
            <person name="Spatafora J."/>
            <person name="Crous P."/>
            <person name="Grigoriev I."/>
        </authorList>
    </citation>
    <scope>NUCLEOTIDE SEQUENCE</scope>
    <source>
        <strain evidence="16">CBS 115976</strain>
    </source>
</reference>
<evidence type="ECO:0000256" key="11">
    <source>
        <dbReference type="PIRSR" id="PIRSR601382-1"/>
    </source>
</evidence>
<evidence type="ECO:0000256" key="1">
    <source>
        <dbReference type="ARBA" id="ARBA00001913"/>
    </source>
</evidence>
<dbReference type="InterPro" id="IPR036026">
    <property type="entry name" value="Seven-hairpin_glycosidases"/>
</dbReference>
<dbReference type="GO" id="GO:0005975">
    <property type="term" value="P:carbohydrate metabolic process"/>
    <property type="evidence" value="ECO:0007669"/>
    <property type="project" value="InterPro"/>
</dbReference>
<keyword evidence="17" id="KW-1185">Reference proteome</keyword>
<sequence length="550" mass="61805">MTEGRLMRWSRRWPPERVVPLSFPIIGIFIVVLFVNIITPSQQPLDQPPTAPSSTLERSDAIKAAFDFAWDGYYKLAFPHDELKPVSNTPGTSRNDWGATAVDALGTAVLMDKKNIINIVLEHVAQTDFTHTNTSISVFESTIRYIGGLLSAYELLSGPFQRSVPAGFNLNILLEKAVNLADLLSKAFGEGKNLPSGMLDPKTLQGNGENSLAGAGSLVLEWTILSNLVGNSTYANLTQLAQSFLMNPTPKKAESFPGLVPTEIDIASGSFLKGTVTWGGSADSFYEYLLKMFVYDPKSFGLYRDRWVQAADSTIRYLASSPKKFPNITFIGRYGQNGFIPESGHMECFAGGNFILGGTVLNETRYTEFGLRLIDGCHHTYASTKTGIGPEQFKWEPNQCQQQQVAPTWSCDGPQNPEDQAMNNASGIWITEPSYNLRPETLESYYYAYRLTKDQKYRDWAWDAWLAIDKGTRLENGYSYLRNVNVPDDQRWYGDNQESFLFSETFKYLFLIFDDGDGEWHVSGTGTNKWVYNTEAHPLRTKKFYERLTK</sequence>
<accession>A0A6A6U9U6</accession>
<evidence type="ECO:0000256" key="6">
    <source>
        <dbReference type="ARBA" id="ARBA00023157"/>
    </source>
</evidence>
<evidence type="ECO:0000256" key="3">
    <source>
        <dbReference type="ARBA" id="ARBA00007658"/>
    </source>
</evidence>
<dbReference type="AlphaFoldDB" id="A0A6A6U9U6"/>
<evidence type="ECO:0000256" key="8">
    <source>
        <dbReference type="ARBA" id="ARBA00023295"/>
    </source>
</evidence>
<name>A0A6A6U9U6_9PEZI</name>
<dbReference type="InterPro" id="IPR001382">
    <property type="entry name" value="Glyco_hydro_47"/>
</dbReference>
<dbReference type="Proteomes" id="UP000799302">
    <property type="component" value="Unassembled WGS sequence"/>
</dbReference>
<keyword evidence="7" id="KW-0325">Glycoprotein</keyword>
<evidence type="ECO:0000256" key="4">
    <source>
        <dbReference type="ARBA" id="ARBA00022729"/>
    </source>
</evidence>
<evidence type="ECO:0000256" key="13">
    <source>
        <dbReference type="PIRSR" id="PIRSR601382-3"/>
    </source>
</evidence>
<evidence type="ECO:0000256" key="12">
    <source>
        <dbReference type="PIRSR" id="PIRSR601382-2"/>
    </source>
</evidence>
<keyword evidence="5 14" id="KW-0378">Hydrolase</keyword>
<keyword evidence="6 13" id="KW-1015">Disulfide bond</keyword>
<evidence type="ECO:0000256" key="14">
    <source>
        <dbReference type="RuleBase" id="RU361193"/>
    </source>
</evidence>
<evidence type="ECO:0000256" key="15">
    <source>
        <dbReference type="SAM" id="Phobius"/>
    </source>
</evidence>
<keyword evidence="15" id="KW-1133">Transmembrane helix</keyword>
<feature type="binding site" evidence="12">
    <location>
        <position position="534"/>
    </location>
    <ligand>
        <name>Ca(2+)</name>
        <dbReference type="ChEBI" id="CHEBI:29108"/>
    </ligand>
</feature>
<dbReference type="EC" id="3.2.1.-" evidence="14"/>
<dbReference type="GO" id="GO:0016020">
    <property type="term" value="C:membrane"/>
    <property type="evidence" value="ECO:0007669"/>
    <property type="project" value="InterPro"/>
</dbReference>
<keyword evidence="4" id="KW-0732">Signal</keyword>
<feature type="active site" description="Proton donor" evidence="11">
    <location>
        <position position="140"/>
    </location>
</feature>
<dbReference type="UniPathway" id="UPA00378"/>
<keyword evidence="15" id="KW-0812">Transmembrane</keyword>
<keyword evidence="12" id="KW-0479">Metal-binding</keyword>
<dbReference type="Pfam" id="PF01532">
    <property type="entry name" value="Glyco_hydro_47"/>
    <property type="match status" value="1"/>
</dbReference>
<evidence type="ECO:0000256" key="5">
    <source>
        <dbReference type="ARBA" id="ARBA00022801"/>
    </source>
</evidence>
<feature type="active site" evidence="11">
    <location>
        <position position="283"/>
    </location>
</feature>
<comment type="catalytic activity">
    <reaction evidence="10">
        <text>N(4)-(alpha-D-Man-(1-&gt;2)-alpha-D-Man-(1-&gt;2)-alpha-D-Man-(1-&gt;3)-[alpha-D-Man-(1-&gt;2)-alpha-D-Man-(1-&gt;3)-[alpha-D-Man-(1-&gt;2)-alpha-D-Man-(1-&gt;6)]-alpha-D-Man-(1-&gt;6)]-beta-D-Man-(1-&gt;4)-beta-D-GlcNAc-(1-&gt;4)-beta-D-GlcNAc)-L-asparaginyl-[protein] (N-glucan mannose isomer 9A1,2,3B1,2,3) + 4 H2O = N(4)-(alpha-D-Man-(1-&gt;3)-[alpha-D-Man-(1-&gt;3)-[alpha-D-Man-(1-&gt;6)]-alpha-D-Man-(1-&gt;6)]-beta-D-Man-(1-&gt;4)-beta-D-GlcNAc-(1-&gt;4)-beta-D-GlcNAc)-L-asparaginyl-[protein] (N-glucan mannose isomer 5A1,2) + 4 beta-D-mannose</text>
        <dbReference type="Rhea" id="RHEA:56008"/>
        <dbReference type="Rhea" id="RHEA-COMP:14356"/>
        <dbReference type="Rhea" id="RHEA-COMP:14367"/>
        <dbReference type="ChEBI" id="CHEBI:15377"/>
        <dbReference type="ChEBI" id="CHEBI:28563"/>
        <dbReference type="ChEBI" id="CHEBI:59087"/>
        <dbReference type="ChEBI" id="CHEBI:139493"/>
        <dbReference type="EC" id="3.2.1.113"/>
    </reaction>
</comment>
<comment type="catalytic activity">
    <reaction evidence="9">
        <text>N(4)-(alpha-D-Man-(1-&gt;2)-alpha-D-Man-(1-&gt;2)-alpha-D-Man-(1-&gt;3)-[alpha-D-Man-(1-&gt;3)-[alpha-D-Man-(1-&gt;2)-alpha-D-Man-(1-&gt;6)]-alpha-D-Man-(1-&gt;6)]-beta-D-Man-(1-&gt;4)-beta-D-GlcNAc-(1-&gt;4)-beta-D-GlcNAc)-L-asparaginyl-[protein] (N-glucan mannose isomer 8A1,2,3B1,3) + 3 H2O = N(4)-(alpha-D-Man-(1-&gt;3)-[alpha-D-Man-(1-&gt;3)-[alpha-D-Man-(1-&gt;6)]-alpha-D-Man-(1-&gt;6)]-beta-D-Man-(1-&gt;4)-beta-D-GlcNAc-(1-&gt;4)-beta-D-GlcNAc)-L-asparaginyl-[protein] (N-glucan mannose isomer 5A1,2) + 3 beta-D-mannose</text>
        <dbReference type="Rhea" id="RHEA:56028"/>
        <dbReference type="Rhea" id="RHEA-COMP:14358"/>
        <dbReference type="Rhea" id="RHEA-COMP:14367"/>
        <dbReference type="ChEBI" id="CHEBI:15377"/>
        <dbReference type="ChEBI" id="CHEBI:28563"/>
        <dbReference type="ChEBI" id="CHEBI:59087"/>
        <dbReference type="ChEBI" id="CHEBI:60628"/>
        <dbReference type="EC" id="3.2.1.113"/>
    </reaction>
</comment>
<protein>
    <recommendedName>
        <fullName evidence="14">alpha-1,2-Mannosidase</fullName>
        <ecNumber evidence="14">3.2.1.-</ecNumber>
    </recommendedName>
</protein>
<dbReference type="FunFam" id="1.50.10.10:FF:000047">
    <property type="entry name" value="Mannosyl-oligosaccharide alpha-1,2-mannosidase"/>
    <property type="match status" value="1"/>
</dbReference>
<gene>
    <name evidence="16" type="ORF">BT63DRAFT_274348</name>
</gene>
<evidence type="ECO:0000256" key="10">
    <source>
        <dbReference type="ARBA" id="ARBA00048605"/>
    </source>
</evidence>
<dbReference type="GO" id="GO:0005509">
    <property type="term" value="F:calcium ion binding"/>
    <property type="evidence" value="ECO:0007669"/>
    <property type="project" value="InterPro"/>
</dbReference>
<feature type="active site" evidence="11">
    <location>
        <position position="440"/>
    </location>
</feature>
<dbReference type="SUPFAM" id="SSF48225">
    <property type="entry name" value="Seven-hairpin glycosidases"/>
    <property type="match status" value="1"/>
</dbReference>
<feature type="transmembrane region" description="Helical" evidence="15">
    <location>
        <begin position="21"/>
        <end position="39"/>
    </location>
</feature>
<dbReference type="PANTHER" id="PTHR11742">
    <property type="entry name" value="MANNOSYL-OLIGOSACCHARIDE ALPHA-1,2-MANNOSIDASE-RELATED"/>
    <property type="match status" value="1"/>
</dbReference>
<organism evidence="16 17">
    <name type="scientific">Microthyrium microscopicum</name>
    <dbReference type="NCBI Taxonomy" id="703497"/>
    <lineage>
        <taxon>Eukaryota</taxon>
        <taxon>Fungi</taxon>
        <taxon>Dikarya</taxon>
        <taxon>Ascomycota</taxon>
        <taxon>Pezizomycotina</taxon>
        <taxon>Dothideomycetes</taxon>
        <taxon>Dothideomycetes incertae sedis</taxon>
        <taxon>Microthyriales</taxon>
        <taxon>Microthyriaceae</taxon>
        <taxon>Microthyrium</taxon>
    </lineage>
</organism>